<dbReference type="GO" id="GO:0016491">
    <property type="term" value="F:oxidoreductase activity"/>
    <property type="evidence" value="ECO:0007669"/>
    <property type="project" value="InterPro"/>
</dbReference>
<dbReference type="PANTHER" id="PTHR10668">
    <property type="entry name" value="PHYTOENE DEHYDROGENASE"/>
    <property type="match status" value="1"/>
</dbReference>
<gene>
    <name evidence="3" type="ORF">AFUS01_LOCUS43917</name>
</gene>
<dbReference type="Pfam" id="PF01593">
    <property type="entry name" value="Amino_oxidase"/>
    <property type="match status" value="1"/>
</dbReference>
<feature type="domain" description="Amine oxidase" evidence="2">
    <location>
        <begin position="283"/>
        <end position="401"/>
    </location>
</feature>
<organism evidence="3 4">
    <name type="scientific">Allacma fusca</name>
    <dbReference type="NCBI Taxonomy" id="39272"/>
    <lineage>
        <taxon>Eukaryota</taxon>
        <taxon>Metazoa</taxon>
        <taxon>Ecdysozoa</taxon>
        <taxon>Arthropoda</taxon>
        <taxon>Hexapoda</taxon>
        <taxon>Collembola</taxon>
        <taxon>Symphypleona</taxon>
        <taxon>Sminthuridae</taxon>
        <taxon>Allacma</taxon>
    </lineage>
</organism>
<dbReference type="InterPro" id="IPR002937">
    <property type="entry name" value="Amino_oxidase"/>
</dbReference>
<evidence type="ECO:0000313" key="3">
    <source>
        <dbReference type="EMBL" id="CAG7834404.1"/>
    </source>
</evidence>
<sequence length="595" mass="65477">MRPDLGSFTFLSRKILKNHFYCRYSSTIPNPCSFLKSNHELKPEYDVVIVGGGHNGLVSAAYLQKAGLSVCVLENRHTVGGAAVTEEIIPGFKFSRASYLLSLLRPFIISDLKLKEFGLKLHMREPYSSFTPVHANRWTCQPSQYLMLSSDLKLSQAEIAKFSTKDAENYEKYGERLDKYVKAINILLDNRPPNWSSNQGYLQKLKSFRPILDALLAVKTDIPGFHEMLTAPAEKILNKWFETDILKATLATDGLVGSMSGPKCPGTGYVLLHHVMGGVTGKAGAWAYPEGGMGAVSNAIAASAAQLGASIFVNKQVTQILYTKERKGFKACGVLLFSGEEIRARKAVFSCATPEITFKRLFPSSKEVRNEVFGEEFVQAIDGIDYTSPVTKINVAVSRLPNFIAKPNSEPGIVQDQHRCSIHLNCEKMAELQMSYLMAAGRNLPSESPMIEMVIPSSMDKTLAPEGAHVCLLFTQFTPLTPNDSLWHCLDYKNKYANRVFDIVEQYAPGFKESIIGTDILSPFDLQKIFGLTGGNIFHGSMGLDQLFWLRPVSTTASWFPESPLQGLYLCGSGAHPGGGVMGLPGFLAAKALLN</sequence>
<evidence type="ECO:0000256" key="1">
    <source>
        <dbReference type="ARBA" id="ARBA00006046"/>
    </source>
</evidence>
<comment type="similarity">
    <text evidence="1">Belongs to the carotenoid/retinoid oxidoreductase family.</text>
</comment>
<dbReference type="AlphaFoldDB" id="A0A8J2PV99"/>
<evidence type="ECO:0000259" key="2">
    <source>
        <dbReference type="Pfam" id="PF01593"/>
    </source>
</evidence>
<dbReference type="EMBL" id="CAJVCH010570227">
    <property type="protein sequence ID" value="CAG7834404.1"/>
    <property type="molecule type" value="Genomic_DNA"/>
</dbReference>
<reference evidence="3" key="1">
    <citation type="submission" date="2021-06" db="EMBL/GenBank/DDBJ databases">
        <authorList>
            <person name="Hodson N. C."/>
            <person name="Mongue J. A."/>
            <person name="Jaron S. K."/>
        </authorList>
    </citation>
    <scope>NUCLEOTIDE SEQUENCE</scope>
</reference>
<protein>
    <recommendedName>
        <fullName evidence="2">Amine oxidase domain-containing protein</fullName>
    </recommendedName>
</protein>
<dbReference type="Pfam" id="PF13450">
    <property type="entry name" value="NAD_binding_8"/>
    <property type="match status" value="1"/>
</dbReference>
<dbReference type="PANTHER" id="PTHR10668:SF103">
    <property type="entry name" value="PYRIDINE NUCLEOTIDE-DISULFIDE OXIDOREDUCTASE DOMAIN-CONTAINING PROTEIN 2"/>
    <property type="match status" value="1"/>
</dbReference>
<name>A0A8J2PV99_9HEXA</name>
<accession>A0A8J2PV99</accession>
<proteinExistence type="inferred from homology"/>
<evidence type="ECO:0000313" key="4">
    <source>
        <dbReference type="Proteomes" id="UP000708208"/>
    </source>
</evidence>
<keyword evidence="4" id="KW-1185">Reference proteome</keyword>
<dbReference type="OrthoDB" id="7777654at2759"/>
<comment type="caution">
    <text evidence="3">The sequence shown here is derived from an EMBL/GenBank/DDBJ whole genome shotgun (WGS) entry which is preliminary data.</text>
</comment>
<dbReference type="Proteomes" id="UP000708208">
    <property type="component" value="Unassembled WGS sequence"/>
</dbReference>